<evidence type="ECO:0008006" key="3">
    <source>
        <dbReference type="Google" id="ProtNLM"/>
    </source>
</evidence>
<evidence type="ECO:0000313" key="1">
    <source>
        <dbReference type="EMBL" id="APH71406.1"/>
    </source>
</evidence>
<evidence type="ECO:0000313" key="2">
    <source>
        <dbReference type="Proteomes" id="UP000182840"/>
    </source>
</evidence>
<protein>
    <recommendedName>
        <fullName evidence="3">DUF982 domain-containing protein</fullName>
    </recommendedName>
</protein>
<dbReference type="Gene3D" id="6.10.250.730">
    <property type="match status" value="1"/>
</dbReference>
<dbReference type="Pfam" id="PF06169">
    <property type="entry name" value="DUF982"/>
    <property type="match status" value="1"/>
</dbReference>
<proteinExistence type="predicted"/>
<dbReference type="KEGG" id="meso:BSQ44_08520"/>
<organism evidence="1 2">
    <name type="scientific">Aquibium oceanicum</name>
    <dbReference type="NCBI Taxonomy" id="1670800"/>
    <lineage>
        <taxon>Bacteria</taxon>
        <taxon>Pseudomonadati</taxon>
        <taxon>Pseudomonadota</taxon>
        <taxon>Alphaproteobacteria</taxon>
        <taxon>Hyphomicrobiales</taxon>
        <taxon>Phyllobacteriaceae</taxon>
        <taxon>Aquibium</taxon>
    </lineage>
</organism>
<keyword evidence="2" id="KW-1185">Reference proteome</keyword>
<dbReference type="Proteomes" id="UP000182840">
    <property type="component" value="Chromosome"/>
</dbReference>
<sequence length="81" mass="9227">MDHFHEPVRIVLGTPARLMELRTAIEAADTLENWWPTLRGKWYFAAREACRAAGEGKASVHIARRMFLYAATESRISLVPD</sequence>
<dbReference type="AlphaFoldDB" id="A0A1L3SPR4"/>
<dbReference type="InterPro" id="IPR010385">
    <property type="entry name" value="DUF982"/>
</dbReference>
<reference evidence="2" key="1">
    <citation type="submission" date="2016-11" db="EMBL/GenBank/DDBJ databases">
        <title>Mesorhizobium oceanicum sp. nov., isolated from deep seawater in South China Sea.</title>
        <authorList>
            <person name="Fu G.-Y."/>
        </authorList>
    </citation>
    <scope>NUCLEOTIDE SEQUENCE [LARGE SCALE GENOMIC DNA]</scope>
    <source>
        <strain evidence="2">B7</strain>
    </source>
</reference>
<gene>
    <name evidence="1" type="ORF">BSQ44_08520</name>
</gene>
<dbReference type="RefSeq" id="WP_072603029.1">
    <property type="nucleotide sequence ID" value="NZ_CP018171.1"/>
</dbReference>
<name>A0A1L3SPR4_9HYPH</name>
<dbReference type="EMBL" id="CP018171">
    <property type="protein sequence ID" value="APH71406.1"/>
    <property type="molecule type" value="Genomic_DNA"/>
</dbReference>
<dbReference type="STRING" id="1670800.BSQ44_08520"/>
<accession>A0A1L3SPR4</accession>
<dbReference type="OrthoDB" id="8084653at2"/>